<feature type="domain" description="HAUS augmin-like complex subunit 3 N-terminal" evidence="11">
    <location>
        <begin position="26"/>
        <end position="255"/>
    </location>
</feature>
<dbReference type="EnsemblMetazoa" id="ACUA007091-RA">
    <property type="protein sequence ID" value="ACUA007091-PA"/>
    <property type="gene ID" value="ACUA007091"/>
</dbReference>
<sequence>MEVKADYGDVLETLKKIGGIDVRHLWIIHDETFREFFEWFTKIDDENLVTDLLLKSYQELIRNGTVLSDEVLEEQLNELNQEYASILEYTDCDVEALEQQLEQLVEVEEKYEKLLNGAKKTDIALTKELSELERNVREQEYMLDKVASNSMDMARQLEESQQATQQQISDLHHCYYQRQNPPIFIYQMPIEQFDAKCDQFLKYLEMYVKKHFTVKRLDSSKSTDDVDNQQVIDELEGIKMRLDAEELKLLEAKREYAGVMKLVERLQDHSWLPMKVSALKKQCLELKNANDQDLLRMDLLKHELDTLIRQVNELKIESVLYENNRAKLDRAVSRLEYIQRLDESISCELMNAELLWILMQLDLEKIRDRFDNADEMNGESKRCFKRIDSMKQIEKNSLHEDAYNEYLTQLSALVAQDATGSGDDSNRGMKVCLQHFSGLLKRLSKQCESIAKGKYHRKTDELLKQLEHQEMLLSRFVFDGPLNYPQFYDQEYLERVQKLGFILSQLEREFRNVRKDFVQNIEEPKQNQKFWLYKQRLWIWFLTEPKKVAVAIKEITAEASKTASYKSISGIKCKSIANDTKF</sequence>
<reference evidence="12" key="2">
    <citation type="submission" date="2020-05" db="UniProtKB">
        <authorList>
            <consortium name="EnsemblMetazoa"/>
        </authorList>
    </citation>
    <scope>IDENTIFICATION</scope>
    <source>
        <strain evidence="12">A-37</strain>
    </source>
</reference>
<dbReference type="GO" id="GO:0005819">
    <property type="term" value="C:spindle"/>
    <property type="evidence" value="ECO:0007669"/>
    <property type="project" value="UniProtKB-SubCell"/>
</dbReference>
<name>A0A182M1E3_9DIPT</name>
<evidence type="ECO:0000256" key="3">
    <source>
        <dbReference type="ARBA" id="ARBA00022490"/>
    </source>
</evidence>
<dbReference type="VEuPathDB" id="VectorBase:ACUA007091"/>
<evidence type="ECO:0000256" key="9">
    <source>
        <dbReference type="ARBA" id="ARBA00023306"/>
    </source>
</evidence>
<comment type="subcellular location">
    <subcellularLocation>
        <location evidence="1">Cytoplasm</location>
        <location evidence="1">Cytoskeleton</location>
        <location evidence="1">Spindle</location>
    </subcellularLocation>
</comment>
<dbReference type="GO" id="GO:0005874">
    <property type="term" value="C:microtubule"/>
    <property type="evidence" value="ECO:0007669"/>
    <property type="project" value="UniProtKB-KW"/>
</dbReference>
<evidence type="ECO:0000256" key="6">
    <source>
        <dbReference type="ARBA" id="ARBA00022776"/>
    </source>
</evidence>
<evidence type="ECO:0000256" key="10">
    <source>
        <dbReference type="SAM" id="Coils"/>
    </source>
</evidence>
<feature type="coiled-coil region" evidence="10">
    <location>
        <begin position="87"/>
        <end position="149"/>
    </location>
</feature>
<dbReference type="AlphaFoldDB" id="A0A182M1E3"/>
<keyword evidence="6" id="KW-0498">Mitosis</keyword>
<keyword evidence="7 10" id="KW-0175">Coiled coil</keyword>
<keyword evidence="5" id="KW-0493">Microtubule</keyword>
<keyword evidence="4" id="KW-0132">Cell division</keyword>
<comment type="similarity">
    <text evidence="2">Belongs to the HAUS3 family.</text>
</comment>
<proteinExistence type="inferred from homology"/>
<dbReference type="EMBL" id="AXCM01009230">
    <property type="status" value="NOT_ANNOTATED_CDS"/>
    <property type="molecule type" value="Genomic_DNA"/>
</dbReference>
<evidence type="ECO:0000313" key="13">
    <source>
        <dbReference type="Proteomes" id="UP000075883"/>
    </source>
</evidence>
<dbReference type="InterPro" id="IPR032733">
    <property type="entry name" value="HAUS3_N"/>
</dbReference>
<dbReference type="STRING" id="139723.A0A182M1E3"/>
<accession>A0A182M1E3</accession>
<keyword evidence="13" id="KW-1185">Reference proteome</keyword>
<protein>
    <recommendedName>
        <fullName evidence="11">HAUS augmin-like complex subunit 3 N-terminal domain-containing protein</fullName>
    </recommendedName>
</protein>
<evidence type="ECO:0000256" key="4">
    <source>
        <dbReference type="ARBA" id="ARBA00022618"/>
    </source>
</evidence>
<evidence type="ECO:0000313" key="12">
    <source>
        <dbReference type="EnsemblMetazoa" id="ACUA007091-PA"/>
    </source>
</evidence>
<evidence type="ECO:0000256" key="1">
    <source>
        <dbReference type="ARBA" id="ARBA00004186"/>
    </source>
</evidence>
<dbReference type="Proteomes" id="UP000075883">
    <property type="component" value="Unassembled WGS sequence"/>
</dbReference>
<evidence type="ECO:0000256" key="2">
    <source>
        <dbReference type="ARBA" id="ARBA00009645"/>
    </source>
</evidence>
<keyword evidence="9" id="KW-0131">Cell cycle</keyword>
<organism evidence="12 13">
    <name type="scientific">Anopheles culicifacies</name>
    <dbReference type="NCBI Taxonomy" id="139723"/>
    <lineage>
        <taxon>Eukaryota</taxon>
        <taxon>Metazoa</taxon>
        <taxon>Ecdysozoa</taxon>
        <taxon>Arthropoda</taxon>
        <taxon>Hexapoda</taxon>
        <taxon>Insecta</taxon>
        <taxon>Pterygota</taxon>
        <taxon>Neoptera</taxon>
        <taxon>Endopterygota</taxon>
        <taxon>Diptera</taxon>
        <taxon>Nematocera</taxon>
        <taxon>Culicoidea</taxon>
        <taxon>Culicidae</taxon>
        <taxon>Anophelinae</taxon>
        <taxon>Anopheles</taxon>
        <taxon>culicifacies species complex</taxon>
    </lineage>
</organism>
<evidence type="ECO:0000256" key="7">
    <source>
        <dbReference type="ARBA" id="ARBA00023054"/>
    </source>
</evidence>
<keyword evidence="3" id="KW-0963">Cytoplasm</keyword>
<evidence type="ECO:0000256" key="5">
    <source>
        <dbReference type="ARBA" id="ARBA00022701"/>
    </source>
</evidence>
<feature type="coiled-coil region" evidence="10">
    <location>
        <begin position="297"/>
        <end position="324"/>
    </location>
</feature>
<dbReference type="Pfam" id="PF14932">
    <property type="entry name" value="HAUS-augmin3"/>
    <property type="match status" value="1"/>
</dbReference>
<evidence type="ECO:0000256" key="8">
    <source>
        <dbReference type="ARBA" id="ARBA00023212"/>
    </source>
</evidence>
<dbReference type="GO" id="GO:0051301">
    <property type="term" value="P:cell division"/>
    <property type="evidence" value="ECO:0007669"/>
    <property type="project" value="UniProtKB-KW"/>
</dbReference>
<reference evidence="13" key="1">
    <citation type="submission" date="2013-09" db="EMBL/GenBank/DDBJ databases">
        <title>The Genome Sequence of Anopheles culicifacies species A.</title>
        <authorList>
            <consortium name="The Broad Institute Genomics Platform"/>
            <person name="Neafsey D.E."/>
            <person name="Besansky N."/>
            <person name="Howell P."/>
            <person name="Walton C."/>
            <person name="Young S.K."/>
            <person name="Zeng Q."/>
            <person name="Gargeya S."/>
            <person name="Fitzgerald M."/>
            <person name="Haas B."/>
            <person name="Abouelleil A."/>
            <person name="Allen A.W."/>
            <person name="Alvarado L."/>
            <person name="Arachchi H.M."/>
            <person name="Berlin A.M."/>
            <person name="Chapman S.B."/>
            <person name="Gainer-Dewar J."/>
            <person name="Goldberg J."/>
            <person name="Griggs A."/>
            <person name="Gujja S."/>
            <person name="Hansen M."/>
            <person name="Howarth C."/>
            <person name="Imamovic A."/>
            <person name="Ireland A."/>
            <person name="Larimer J."/>
            <person name="McCowan C."/>
            <person name="Murphy C."/>
            <person name="Pearson M."/>
            <person name="Poon T.W."/>
            <person name="Priest M."/>
            <person name="Roberts A."/>
            <person name="Saif S."/>
            <person name="Shea T."/>
            <person name="Sisk P."/>
            <person name="Sykes S."/>
            <person name="Wortman J."/>
            <person name="Nusbaum C."/>
            <person name="Birren B."/>
        </authorList>
    </citation>
    <scope>NUCLEOTIDE SEQUENCE [LARGE SCALE GENOMIC DNA]</scope>
    <source>
        <strain evidence="13">A-37</strain>
    </source>
</reference>
<evidence type="ECO:0000259" key="11">
    <source>
        <dbReference type="Pfam" id="PF14932"/>
    </source>
</evidence>
<keyword evidence="8" id="KW-0206">Cytoskeleton</keyword>